<dbReference type="GO" id="GO:0051536">
    <property type="term" value="F:iron-sulfur cluster binding"/>
    <property type="evidence" value="ECO:0007669"/>
    <property type="project" value="UniProtKB-KW"/>
</dbReference>
<dbReference type="Proteomes" id="UP000231021">
    <property type="component" value="Unassembled WGS sequence"/>
</dbReference>
<dbReference type="SFLD" id="SFLDG01067">
    <property type="entry name" value="SPASM/twitch_domain_containing"/>
    <property type="match status" value="1"/>
</dbReference>
<keyword evidence="2" id="KW-0479">Metal-binding</keyword>
<dbReference type="InterPro" id="IPR050377">
    <property type="entry name" value="Radical_SAM_PqqE_MftC-like"/>
</dbReference>
<dbReference type="Pfam" id="PF04055">
    <property type="entry name" value="Radical_SAM"/>
    <property type="match status" value="1"/>
</dbReference>
<dbReference type="InterPro" id="IPR058240">
    <property type="entry name" value="rSAM_sf"/>
</dbReference>
<keyword evidence="4" id="KW-0411">Iron-sulfur</keyword>
<evidence type="ECO:0000256" key="2">
    <source>
        <dbReference type="ARBA" id="ARBA00022723"/>
    </source>
</evidence>
<evidence type="ECO:0000256" key="4">
    <source>
        <dbReference type="ARBA" id="ARBA00023014"/>
    </source>
</evidence>
<evidence type="ECO:0000313" key="7">
    <source>
        <dbReference type="Proteomes" id="UP000231021"/>
    </source>
</evidence>
<evidence type="ECO:0000259" key="5">
    <source>
        <dbReference type="PROSITE" id="PS51918"/>
    </source>
</evidence>
<dbReference type="PANTHER" id="PTHR11228:SF7">
    <property type="entry name" value="PQQA PEPTIDE CYCLASE"/>
    <property type="match status" value="1"/>
</dbReference>
<dbReference type="PANTHER" id="PTHR11228">
    <property type="entry name" value="RADICAL SAM DOMAIN PROTEIN"/>
    <property type="match status" value="1"/>
</dbReference>
<evidence type="ECO:0000313" key="6">
    <source>
        <dbReference type="EMBL" id="PIP62313.1"/>
    </source>
</evidence>
<sequence length="184" mass="20555">MKQILSNKPIFLIVAGLSCNSACVMCSVKSHGKNCHNGTTKEIIKDLIKGRKENYERMEFTGGEPTIRKDIFLLIKQAQNLGYKEIGLNTNGILLGNKSFCEKLVKAGLTNITFSLHAHNKKLHEIITRTPDSFEQTVAGIKNALNYKNLTISVVTVILKLNYQHIFPIGKFIHSLGVSIWDIT</sequence>
<comment type="caution">
    <text evidence="6">The sequence shown here is derived from an EMBL/GenBank/DDBJ whole genome shotgun (WGS) entry which is preliminary data.</text>
</comment>
<feature type="domain" description="Radical SAM core" evidence="5">
    <location>
        <begin position="5"/>
        <end position="184"/>
    </location>
</feature>
<dbReference type="AlphaFoldDB" id="A0A2H0BX78"/>
<dbReference type="InterPro" id="IPR007197">
    <property type="entry name" value="rSAM"/>
</dbReference>
<dbReference type="GO" id="GO:0003824">
    <property type="term" value="F:catalytic activity"/>
    <property type="evidence" value="ECO:0007669"/>
    <property type="project" value="InterPro"/>
</dbReference>
<evidence type="ECO:0000256" key="3">
    <source>
        <dbReference type="ARBA" id="ARBA00023004"/>
    </source>
</evidence>
<evidence type="ECO:0000256" key="1">
    <source>
        <dbReference type="ARBA" id="ARBA00022691"/>
    </source>
</evidence>
<accession>A0A2H0BX78</accession>
<dbReference type="EMBL" id="PCTB01000095">
    <property type="protein sequence ID" value="PIP62313.1"/>
    <property type="molecule type" value="Genomic_DNA"/>
</dbReference>
<dbReference type="PROSITE" id="PS51918">
    <property type="entry name" value="RADICAL_SAM"/>
    <property type="match status" value="1"/>
</dbReference>
<dbReference type="SFLD" id="SFLDS00029">
    <property type="entry name" value="Radical_SAM"/>
    <property type="match status" value="1"/>
</dbReference>
<dbReference type="GO" id="GO:0046872">
    <property type="term" value="F:metal ion binding"/>
    <property type="evidence" value="ECO:0007669"/>
    <property type="project" value="UniProtKB-KW"/>
</dbReference>
<keyword evidence="3" id="KW-0408">Iron</keyword>
<keyword evidence="1" id="KW-0949">S-adenosyl-L-methionine</keyword>
<name>A0A2H0BX78_9BACT</name>
<proteinExistence type="predicted"/>
<dbReference type="PROSITE" id="PS51257">
    <property type="entry name" value="PROKAR_LIPOPROTEIN"/>
    <property type="match status" value="1"/>
</dbReference>
<dbReference type="Gene3D" id="3.20.20.70">
    <property type="entry name" value="Aldolase class I"/>
    <property type="match status" value="1"/>
</dbReference>
<dbReference type="CDD" id="cd01335">
    <property type="entry name" value="Radical_SAM"/>
    <property type="match status" value="1"/>
</dbReference>
<organism evidence="6 7">
    <name type="scientific">Candidatus Roizmanbacteria bacterium CG22_combo_CG10-13_8_21_14_all_35_9</name>
    <dbReference type="NCBI Taxonomy" id="1974861"/>
    <lineage>
        <taxon>Bacteria</taxon>
        <taxon>Candidatus Roizmaniibacteriota</taxon>
    </lineage>
</organism>
<dbReference type="SUPFAM" id="SSF102114">
    <property type="entry name" value="Radical SAM enzymes"/>
    <property type="match status" value="1"/>
</dbReference>
<feature type="non-terminal residue" evidence="6">
    <location>
        <position position="184"/>
    </location>
</feature>
<protein>
    <recommendedName>
        <fullName evidence="5">Radical SAM core domain-containing protein</fullName>
    </recommendedName>
</protein>
<gene>
    <name evidence="6" type="ORF">COW98_04735</name>
</gene>
<reference evidence="6 7" key="1">
    <citation type="submission" date="2017-09" db="EMBL/GenBank/DDBJ databases">
        <title>Depth-based differentiation of microbial function through sediment-hosted aquifers and enrichment of novel symbionts in the deep terrestrial subsurface.</title>
        <authorList>
            <person name="Probst A.J."/>
            <person name="Ladd B."/>
            <person name="Jarett J.K."/>
            <person name="Geller-Mcgrath D.E."/>
            <person name="Sieber C.M."/>
            <person name="Emerson J.B."/>
            <person name="Anantharaman K."/>
            <person name="Thomas B.C."/>
            <person name="Malmstrom R."/>
            <person name="Stieglmeier M."/>
            <person name="Klingl A."/>
            <person name="Woyke T."/>
            <person name="Ryan C.M."/>
            <person name="Banfield J.F."/>
        </authorList>
    </citation>
    <scope>NUCLEOTIDE SEQUENCE [LARGE SCALE GENOMIC DNA]</scope>
    <source>
        <strain evidence="6">CG22_combo_CG10-13_8_21_14_all_35_9</strain>
    </source>
</reference>
<dbReference type="InterPro" id="IPR013785">
    <property type="entry name" value="Aldolase_TIM"/>
</dbReference>